<dbReference type="InterPro" id="IPR022642">
    <property type="entry name" value="CheR_C"/>
</dbReference>
<feature type="domain" description="CheR-type methyltransferase" evidence="6">
    <location>
        <begin position="1"/>
        <end position="270"/>
    </location>
</feature>
<dbReference type="InterPro" id="IPR029063">
    <property type="entry name" value="SAM-dependent_MTases_sf"/>
</dbReference>
<dbReference type="InterPro" id="IPR026024">
    <property type="entry name" value="Chemotaxis_MeTrfase_CheR"/>
</dbReference>
<evidence type="ECO:0000256" key="1">
    <source>
        <dbReference type="ARBA" id="ARBA00001541"/>
    </source>
</evidence>
<dbReference type="InterPro" id="IPR050903">
    <property type="entry name" value="Bact_Chemotaxis_MeTrfase"/>
</dbReference>
<reference evidence="8" key="1">
    <citation type="journal article" date="2019" name="Int. J. Syst. Evol. Microbiol.">
        <title>The Global Catalogue of Microorganisms (GCM) 10K type strain sequencing project: providing services to taxonomists for standard genome sequencing and annotation.</title>
        <authorList>
            <consortium name="The Broad Institute Genomics Platform"/>
            <consortium name="The Broad Institute Genome Sequencing Center for Infectious Disease"/>
            <person name="Wu L."/>
            <person name="Ma J."/>
        </authorList>
    </citation>
    <scope>NUCLEOTIDE SEQUENCE [LARGE SCALE GENOMIC DNA]</scope>
    <source>
        <strain evidence="8">CCUG 48884</strain>
    </source>
</reference>
<dbReference type="InterPro" id="IPR022641">
    <property type="entry name" value="CheR_N"/>
</dbReference>
<comment type="catalytic activity">
    <reaction evidence="1 5">
        <text>L-glutamyl-[protein] + S-adenosyl-L-methionine = [protein]-L-glutamate 5-O-methyl ester + S-adenosyl-L-homocysteine</text>
        <dbReference type="Rhea" id="RHEA:24452"/>
        <dbReference type="Rhea" id="RHEA-COMP:10208"/>
        <dbReference type="Rhea" id="RHEA-COMP:10311"/>
        <dbReference type="ChEBI" id="CHEBI:29973"/>
        <dbReference type="ChEBI" id="CHEBI:57856"/>
        <dbReference type="ChEBI" id="CHEBI:59789"/>
        <dbReference type="ChEBI" id="CHEBI:82795"/>
        <dbReference type="EC" id="2.1.1.80"/>
    </reaction>
</comment>
<evidence type="ECO:0000259" key="6">
    <source>
        <dbReference type="PROSITE" id="PS50123"/>
    </source>
</evidence>
<keyword evidence="3 5" id="KW-0808">Transferase</keyword>
<gene>
    <name evidence="7" type="ORF">ACFQ4M_10615</name>
</gene>
<dbReference type="EC" id="2.1.1.80" evidence="5"/>
<dbReference type="Pfam" id="PF01739">
    <property type="entry name" value="CheR"/>
    <property type="match status" value="1"/>
</dbReference>
<comment type="caution">
    <text evidence="7">The sequence shown here is derived from an EMBL/GenBank/DDBJ whole genome shotgun (WGS) entry which is preliminary data.</text>
</comment>
<evidence type="ECO:0000313" key="7">
    <source>
        <dbReference type="EMBL" id="MFD1264036.1"/>
    </source>
</evidence>
<dbReference type="InterPro" id="IPR036804">
    <property type="entry name" value="CheR_N_sf"/>
</dbReference>
<dbReference type="Proteomes" id="UP001597158">
    <property type="component" value="Unassembled WGS sequence"/>
</dbReference>
<keyword evidence="2 5" id="KW-0489">Methyltransferase</keyword>
<dbReference type="SUPFAM" id="SSF47757">
    <property type="entry name" value="Chemotaxis receptor methyltransferase CheR, N-terminal domain"/>
    <property type="match status" value="1"/>
</dbReference>
<evidence type="ECO:0000256" key="3">
    <source>
        <dbReference type="ARBA" id="ARBA00022679"/>
    </source>
</evidence>
<dbReference type="CDD" id="cd02440">
    <property type="entry name" value="AdoMet_MTases"/>
    <property type="match status" value="1"/>
</dbReference>
<dbReference type="Gene3D" id="1.10.155.10">
    <property type="entry name" value="Chemotaxis receptor methyltransferase CheR, N-terminal domain"/>
    <property type="match status" value="1"/>
</dbReference>
<evidence type="ECO:0000256" key="2">
    <source>
        <dbReference type="ARBA" id="ARBA00022603"/>
    </source>
</evidence>
<evidence type="ECO:0000256" key="4">
    <source>
        <dbReference type="ARBA" id="ARBA00022691"/>
    </source>
</evidence>
<comment type="function">
    <text evidence="5">Methylation of the membrane-bound methyl-accepting chemotaxis proteins (MCP) to form gamma-glutamyl methyl ester residues in MCP.</text>
</comment>
<dbReference type="RefSeq" id="WP_277834479.1">
    <property type="nucleotide sequence ID" value="NZ_JARQZE010000014.1"/>
</dbReference>
<dbReference type="PANTHER" id="PTHR24422:SF26">
    <property type="entry name" value="CHEMOTAXIS PROTEIN METHYLTRANSFERASE"/>
    <property type="match status" value="1"/>
</dbReference>
<dbReference type="GO" id="GO:0032259">
    <property type="term" value="P:methylation"/>
    <property type="evidence" value="ECO:0007669"/>
    <property type="project" value="UniProtKB-KW"/>
</dbReference>
<dbReference type="PANTHER" id="PTHR24422">
    <property type="entry name" value="CHEMOTAXIS PROTEIN METHYLTRANSFERASE"/>
    <property type="match status" value="1"/>
</dbReference>
<dbReference type="Gene3D" id="3.40.50.150">
    <property type="entry name" value="Vaccinia Virus protein VP39"/>
    <property type="match status" value="1"/>
</dbReference>
<accession>A0ABW3WDM9</accession>
<keyword evidence="8" id="KW-1185">Reference proteome</keyword>
<dbReference type="SUPFAM" id="SSF53335">
    <property type="entry name" value="S-adenosyl-L-methionine-dependent methyltransferases"/>
    <property type="match status" value="1"/>
</dbReference>
<dbReference type="Pfam" id="PF03705">
    <property type="entry name" value="CheR_N"/>
    <property type="match status" value="1"/>
</dbReference>
<evidence type="ECO:0000313" key="8">
    <source>
        <dbReference type="Proteomes" id="UP001597158"/>
    </source>
</evidence>
<dbReference type="EMBL" id="JBHTMC010000023">
    <property type="protein sequence ID" value="MFD1264036.1"/>
    <property type="molecule type" value="Genomic_DNA"/>
</dbReference>
<proteinExistence type="predicted"/>
<dbReference type="PIRSF" id="PIRSF000410">
    <property type="entry name" value="CheR"/>
    <property type="match status" value="1"/>
</dbReference>
<dbReference type="PROSITE" id="PS50123">
    <property type="entry name" value="CHER"/>
    <property type="match status" value="1"/>
</dbReference>
<protein>
    <recommendedName>
        <fullName evidence="5">Chemotaxis protein methyltransferase</fullName>
        <ecNumber evidence="5">2.1.1.80</ecNumber>
    </recommendedName>
</protein>
<dbReference type="InterPro" id="IPR000780">
    <property type="entry name" value="CheR_MeTrfase"/>
</dbReference>
<organism evidence="7 8">
    <name type="scientific">Thauera mechernichensis</name>
    <dbReference type="NCBI Taxonomy" id="82788"/>
    <lineage>
        <taxon>Bacteria</taxon>
        <taxon>Pseudomonadati</taxon>
        <taxon>Pseudomonadota</taxon>
        <taxon>Betaproteobacteria</taxon>
        <taxon>Rhodocyclales</taxon>
        <taxon>Zoogloeaceae</taxon>
        <taxon>Thauera</taxon>
    </lineage>
</organism>
<evidence type="ECO:0000256" key="5">
    <source>
        <dbReference type="PIRNR" id="PIRNR000410"/>
    </source>
</evidence>
<keyword evidence="4 5" id="KW-0949">S-adenosyl-L-methionine</keyword>
<name>A0ABW3WDM9_9RHOO</name>
<dbReference type="SMART" id="SM00138">
    <property type="entry name" value="MeTrc"/>
    <property type="match status" value="1"/>
</dbReference>
<sequence>MDNQSLTDQEFSLFQKLIYRLAGINMADSKKALVAGRLSRRLRHYGLDSFGAYYTLVTSGDALDERQLMVDLLTTNETYFFREAAHFDFLQDFAASRRGRPLRVWSGASSSGEEPYTIAMVLAETLGMSAPWEVIASDISLTVLERAAAGLYPLERGRGIPPELMKKYCLKGVRSQDGNFLVMSALRERVTFRHLNLLEPHHRDLGQFDVIFLRNVMIYFDNDTKRKVIANMLPHLREDGVFIVGHSETLTGITDQLGALRPTLYCRAGARAQLERYRSAMRSGHGR</sequence>
<dbReference type="PRINTS" id="PR00996">
    <property type="entry name" value="CHERMTFRASE"/>
</dbReference>
<dbReference type="GO" id="GO:0008168">
    <property type="term" value="F:methyltransferase activity"/>
    <property type="evidence" value="ECO:0007669"/>
    <property type="project" value="UniProtKB-KW"/>
</dbReference>